<dbReference type="CDD" id="cd00033">
    <property type="entry name" value="CCP"/>
    <property type="match status" value="4"/>
</dbReference>
<keyword evidence="5 13" id="KW-0768">Sushi</keyword>
<comment type="function">
    <text evidence="1">Binds to various kinds of negatively charged substances such as heparin, phospholipids, and dextran sulfate. May prevent activation of the intrinsic blood coagulation cascade by binding to phospholipids on the surface of damaged cells.</text>
</comment>
<dbReference type="GO" id="GO:0060230">
    <property type="term" value="F:lipoprotein lipase activator activity"/>
    <property type="evidence" value="ECO:0007669"/>
    <property type="project" value="Ensembl"/>
</dbReference>
<evidence type="ECO:0000259" key="15">
    <source>
        <dbReference type="PROSITE" id="PS50923"/>
    </source>
</evidence>
<dbReference type="SMART" id="SM00032">
    <property type="entry name" value="CCP"/>
    <property type="match status" value="4"/>
</dbReference>
<dbReference type="GO" id="GO:0016525">
    <property type="term" value="P:negative regulation of angiogenesis"/>
    <property type="evidence" value="ECO:0007669"/>
    <property type="project" value="Ensembl"/>
</dbReference>
<dbReference type="GO" id="GO:0009986">
    <property type="term" value="C:cell surface"/>
    <property type="evidence" value="ECO:0007669"/>
    <property type="project" value="Ensembl"/>
</dbReference>
<evidence type="ECO:0000256" key="5">
    <source>
        <dbReference type="ARBA" id="ARBA00022659"/>
    </source>
</evidence>
<dbReference type="Proteomes" id="UP000314987">
    <property type="component" value="Unassembled WGS sequence"/>
</dbReference>
<evidence type="ECO:0000256" key="14">
    <source>
        <dbReference type="SAM" id="SignalP"/>
    </source>
</evidence>
<evidence type="ECO:0000313" key="16">
    <source>
        <dbReference type="Ensembl" id="ENSVURP00010016735.1"/>
    </source>
</evidence>
<organism evidence="16 17">
    <name type="scientific">Vombatus ursinus</name>
    <name type="common">Common wombat</name>
    <dbReference type="NCBI Taxonomy" id="29139"/>
    <lineage>
        <taxon>Eukaryota</taxon>
        <taxon>Metazoa</taxon>
        <taxon>Chordata</taxon>
        <taxon>Craniata</taxon>
        <taxon>Vertebrata</taxon>
        <taxon>Euteleostomi</taxon>
        <taxon>Mammalia</taxon>
        <taxon>Metatheria</taxon>
        <taxon>Diprotodontia</taxon>
        <taxon>Vombatidae</taxon>
        <taxon>Vombatus</taxon>
    </lineage>
</organism>
<dbReference type="GO" id="GO:0005543">
    <property type="term" value="F:phospholipid binding"/>
    <property type="evidence" value="ECO:0007669"/>
    <property type="project" value="Ensembl"/>
</dbReference>
<feature type="domain" description="Sushi" evidence="15">
    <location>
        <begin position="203"/>
        <end position="262"/>
    </location>
</feature>
<evidence type="ECO:0000256" key="10">
    <source>
        <dbReference type="ARBA" id="ARBA00023180"/>
    </source>
</evidence>
<dbReference type="GeneTree" id="ENSGT00940000157228"/>
<dbReference type="GO" id="GO:0042802">
    <property type="term" value="F:identical protein binding"/>
    <property type="evidence" value="ECO:0007669"/>
    <property type="project" value="Ensembl"/>
</dbReference>
<dbReference type="GO" id="GO:0034361">
    <property type="term" value="C:very-low-density lipoprotein particle"/>
    <property type="evidence" value="ECO:0007669"/>
    <property type="project" value="Ensembl"/>
</dbReference>
<dbReference type="GO" id="GO:0007597">
    <property type="term" value="P:blood coagulation, intrinsic pathway"/>
    <property type="evidence" value="ECO:0007669"/>
    <property type="project" value="Ensembl"/>
</dbReference>
<dbReference type="InterPro" id="IPR000436">
    <property type="entry name" value="Sushi_SCR_CCP_dom"/>
</dbReference>
<evidence type="ECO:0000256" key="2">
    <source>
        <dbReference type="ARBA" id="ARBA00004613"/>
    </source>
</evidence>
<evidence type="ECO:0000256" key="3">
    <source>
        <dbReference type="ARBA" id="ARBA00020104"/>
    </source>
</evidence>
<dbReference type="GO" id="GO:0030195">
    <property type="term" value="P:negative regulation of blood coagulation"/>
    <property type="evidence" value="ECO:0007669"/>
    <property type="project" value="Ensembl"/>
</dbReference>
<dbReference type="SUPFAM" id="SSF57535">
    <property type="entry name" value="Complement control module/SCR domain"/>
    <property type="match status" value="5"/>
</dbReference>
<evidence type="ECO:0000256" key="9">
    <source>
        <dbReference type="ARBA" id="ARBA00023157"/>
    </source>
</evidence>
<evidence type="ECO:0000256" key="4">
    <source>
        <dbReference type="ARBA" id="ARBA00022525"/>
    </source>
</evidence>
<dbReference type="GO" id="GO:0001937">
    <property type="term" value="P:negative regulation of endothelial cell proliferation"/>
    <property type="evidence" value="ECO:0007669"/>
    <property type="project" value="Ensembl"/>
</dbReference>
<protein>
    <recommendedName>
        <fullName evidence="3">Beta-2-glycoprotein 1</fullName>
    </recommendedName>
    <alternativeName>
        <fullName evidence="11">Apolipoprotein H</fullName>
    </alternativeName>
    <alternativeName>
        <fullName evidence="12">Beta-2-glycoprotein I</fullName>
    </alternativeName>
</protein>
<keyword evidence="4" id="KW-0964">Secreted</keyword>
<keyword evidence="9 13" id="KW-1015">Disulfide bond</keyword>
<dbReference type="GeneID" id="114050768"/>
<evidence type="ECO:0000256" key="12">
    <source>
        <dbReference type="ARBA" id="ARBA00033414"/>
    </source>
</evidence>
<dbReference type="RefSeq" id="XP_027728473.1">
    <property type="nucleotide sequence ID" value="XM_027872672.1"/>
</dbReference>
<keyword evidence="8" id="KW-0677">Repeat</keyword>
<keyword evidence="10" id="KW-0325">Glycoprotein</keyword>
<proteinExistence type="predicted"/>
<dbReference type="InterPro" id="IPR035976">
    <property type="entry name" value="Sushi/SCR/CCP_sf"/>
</dbReference>
<dbReference type="GO" id="GO:0031639">
    <property type="term" value="P:plasminogen activation"/>
    <property type="evidence" value="ECO:0007669"/>
    <property type="project" value="Ensembl"/>
</dbReference>
<dbReference type="GO" id="GO:0033033">
    <property type="term" value="P:negative regulation of myeloid cell apoptotic process"/>
    <property type="evidence" value="ECO:0007669"/>
    <property type="project" value="Ensembl"/>
</dbReference>
<dbReference type="GO" id="GO:0042627">
    <property type="term" value="C:chylomicron"/>
    <property type="evidence" value="ECO:0007669"/>
    <property type="project" value="Ensembl"/>
</dbReference>
<dbReference type="Pfam" id="PF00084">
    <property type="entry name" value="Sushi"/>
    <property type="match status" value="4"/>
</dbReference>
<comment type="subcellular location">
    <subcellularLocation>
        <location evidence="2">Secreted</location>
    </subcellularLocation>
</comment>
<feature type="disulfide bond" evidence="13">
    <location>
        <begin position="205"/>
        <end position="248"/>
    </location>
</feature>
<dbReference type="Ensembl" id="ENSVURT00010019024.1">
    <property type="protein sequence ID" value="ENSVURP00010016735.1"/>
    <property type="gene ID" value="ENSVURG00010012822.1"/>
</dbReference>
<feature type="signal peptide" evidence="14">
    <location>
        <begin position="1"/>
        <end position="19"/>
    </location>
</feature>
<evidence type="ECO:0000256" key="13">
    <source>
        <dbReference type="PROSITE-ProRule" id="PRU00302"/>
    </source>
</evidence>
<comment type="caution">
    <text evidence="13">Lacks conserved residue(s) required for the propagation of feature annotation.</text>
</comment>
<dbReference type="GO" id="GO:0034371">
    <property type="term" value="P:chylomicron remodeling"/>
    <property type="evidence" value="ECO:0007669"/>
    <property type="project" value="Ensembl"/>
</dbReference>
<dbReference type="FunFam" id="2.10.70.10:FF:000089">
    <property type="entry name" value="Beta-2-glycoprotein 1"/>
    <property type="match status" value="1"/>
</dbReference>
<evidence type="ECO:0000256" key="11">
    <source>
        <dbReference type="ARBA" id="ARBA00029855"/>
    </source>
</evidence>
<dbReference type="OMA" id="NWSEKPS"/>
<dbReference type="GO" id="GO:0035473">
    <property type="term" value="F:lipase binding"/>
    <property type="evidence" value="ECO:0007669"/>
    <property type="project" value="Ensembl"/>
</dbReference>
<dbReference type="GO" id="GO:0034364">
    <property type="term" value="C:high-density lipoprotein particle"/>
    <property type="evidence" value="ECO:0007669"/>
    <property type="project" value="Ensembl"/>
</dbReference>
<evidence type="ECO:0000256" key="6">
    <source>
        <dbReference type="ARBA" id="ARBA00022674"/>
    </source>
</evidence>
<dbReference type="GO" id="GO:0010596">
    <property type="term" value="P:negative regulation of endothelial cell migration"/>
    <property type="evidence" value="ECO:0007669"/>
    <property type="project" value="Ensembl"/>
</dbReference>
<evidence type="ECO:0000256" key="7">
    <source>
        <dbReference type="ARBA" id="ARBA00022729"/>
    </source>
</evidence>
<dbReference type="InterPro" id="IPR050350">
    <property type="entry name" value="Compl-Cell_Adhes-Reg"/>
</dbReference>
<keyword evidence="6" id="KW-0358">Heparin-binding</keyword>
<feature type="disulfide bond" evidence="13">
    <location>
        <begin position="23"/>
        <end position="66"/>
    </location>
</feature>
<feature type="chain" id="PRO_5021480500" description="Beta-2-glycoprotein 1" evidence="14">
    <location>
        <begin position="20"/>
        <end position="345"/>
    </location>
</feature>
<gene>
    <name evidence="16" type="primary">APOH</name>
</gene>
<dbReference type="PANTHER" id="PTHR19325">
    <property type="entry name" value="COMPLEMENT COMPONENT-RELATED SUSHI DOMAIN-CONTAINING"/>
    <property type="match status" value="1"/>
</dbReference>
<dbReference type="GO" id="GO:0008201">
    <property type="term" value="F:heparin binding"/>
    <property type="evidence" value="ECO:0007669"/>
    <property type="project" value="UniProtKB-KW"/>
</dbReference>
<evidence type="ECO:0000256" key="8">
    <source>
        <dbReference type="ARBA" id="ARBA00022737"/>
    </source>
</evidence>
<dbReference type="PANTHER" id="PTHR19325:SF549">
    <property type="entry name" value="BETA-2-GLYCOPROTEIN 1"/>
    <property type="match status" value="1"/>
</dbReference>
<dbReference type="InterPro" id="IPR015104">
    <property type="entry name" value="Sushi_2"/>
</dbReference>
<reference evidence="17" key="1">
    <citation type="submission" date="2018-12" db="EMBL/GenBank/DDBJ databases">
        <authorList>
            <person name="Yazar S."/>
        </authorList>
    </citation>
    <scope>NUCLEOTIDE SEQUENCE [LARGE SCALE GENOMIC DNA]</scope>
</reference>
<dbReference type="OrthoDB" id="6103690at2759"/>
<evidence type="ECO:0000256" key="1">
    <source>
        <dbReference type="ARBA" id="ARBA00003651"/>
    </source>
</evidence>
<reference evidence="16" key="2">
    <citation type="submission" date="2025-08" db="UniProtKB">
        <authorList>
            <consortium name="Ensembl"/>
        </authorList>
    </citation>
    <scope>IDENTIFICATION</scope>
</reference>
<dbReference type="PROSITE" id="PS50923">
    <property type="entry name" value="SUSHI"/>
    <property type="match status" value="4"/>
</dbReference>
<dbReference type="AlphaFoldDB" id="A0A4X2L510"/>
<dbReference type="GO" id="GO:0034392">
    <property type="term" value="P:negative regulation of smooth muscle cell apoptotic process"/>
    <property type="evidence" value="ECO:0007669"/>
    <property type="project" value="Ensembl"/>
</dbReference>
<dbReference type="Gene3D" id="2.10.70.10">
    <property type="entry name" value="Complement Module, domain 1"/>
    <property type="match status" value="5"/>
</dbReference>
<dbReference type="CTD" id="350"/>
<feature type="domain" description="Sushi" evidence="15">
    <location>
        <begin position="21"/>
        <end position="81"/>
    </location>
</feature>
<name>A0A4X2L510_VOMUR</name>
<feature type="disulfide bond" evidence="13">
    <location>
        <begin position="110"/>
        <end position="137"/>
    </location>
</feature>
<sequence length="345" mass="38703">MISPVLVLLVSFLCHCVTAGRTCPKPKELPFSTVVPLKLSYEPGEQISYSCNLGYVSRGGMRKFTCPLTGMWPINTLKCQPRVCPFAGILEHGSVRYTAFEYPNSVNFTCNKGFYLNGTASVKCMEDGRWSHPLPNCSPVTCPPPSIPNFATLKLPKSSAENSSFYQDTVVLDCLPHYAMFGNDTIRCTEHGNWTELPECREVKCPFPTRPDNGFVNHPANHVLYYKDKATYGCHETYVLDGPEEVECEKFGTWSASPTCKASCKIPVKKAVVLYKGEKVNIQDKFKNGMLHGEIISFFCKDKERKCSYTEDAQCLNGNIEVPKCFKEHSSWAFWKTDASDKQPC</sequence>
<dbReference type="GO" id="GO:0034372">
    <property type="term" value="P:very-low-density lipoprotein particle remodeling"/>
    <property type="evidence" value="ECO:0007669"/>
    <property type="project" value="Ensembl"/>
</dbReference>
<dbReference type="GO" id="GO:0051918">
    <property type="term" value="P:negative regulation of fibrinolysis"/>
    <property type="evidence" value="ECO:0007669"/>
    <property type="project" value="Ensembl"/>
</dbReference>
<feature type="domain" description="Sushi" evidence="15">
    <location>
        <begin position="140"/>
        <end position="202"/>
    </location>
</feature>
<dbReference type="GO" id="GO:0090208">
    <property type="term" value="P:positive regulation of triglyceride metabolic process"/>
    <property type="evidence" value="ECO:0007669"/>
    <property type="project" value="Ensembl"/>
</dbReference>
<evidence type="ECO:0000313" key="17">
    <source>
        <dbReference type="Proteomes" id="UP000314987"/>
    </source>
</evidence>
<dbReference type="STRING" id="29139.ENSVURP00010016735"/>
<accession>A0A4X2L510</accession>
<feature type="domain" description="Sushi" evidence="15">
    <location>
        <begin position="82"/>
        <end position="139"/>
    </location>
</feature>
<reference evidence="16" key="3">
    <citation type="submission" date="2025-09" db="UniProtKB">
        <authorList>
            <consortium name="Ensembl"/>
        </authorList>
    </citation>
    <scope>IDENTIFICATION</scope>
</reference>
<dbReference type="Pfam" id="PF09014">
    <property type="entry name" value="Sushi_2"/>
    <property type="match status" value="1"/>
</dbReference>
<keyword evidence="17" id="KW-1185">Reference proteome</keyword>
<keyword evidence="7 14" id="KW-0732">Signal</keyword>